<feature type="binding site" evidence="8">
    <location>
        <position position="92"/>
    </location>
    <ligand>
        <name>S-adenosyl-L-methionine</name>
        <dbReference type="ChEBI" id="CHEBI:59789"/>
    </ligand>
</feature>
<evidence type="ECO:0000256" key="1">
    <source>
        <dbReference type="ARBA" id="ARBA00022485"/>
    </source>
</evidence>
<evidence type="ECO:0000256" key="8">
    <source>
        <dbReference type="HAMAP-Rule" id="MF_00917"/>
    </source>
</evidence>
<comment type="catalytic activity">
    <reaction evidence="8">
        <text>6-carboxy-5,6,7,8-tetrahydropterin + H(+) = 7-carboxy-7-carbaguanine + NH4(+)</text>
        <dbReference type="Rhea" id="RHEA:27974"/>
        <dbReference type="ChEBI" id="CHEBI:15378"/>
        <dbReference type="ChEBI" id="CHEBI:28938"/>
        <dbReference type="ChEBI" id="CHEBI:61032"/>
        <dbReference type="ChEBI" id="CHEBI:61036"/>
        <dbReference type="EC" id="4.3.99.3"/>
    </reaction>
</comment>
<dbReference type="PANTHER" id="PTHR42836">
    <property type="entry name" value="7-CARBOXY-7-DEAZAGUANINE SYNTHASE"/>
    <property type="match status" value="1"/>
</dbReference>
<keyword evidence="1 8" id="KW-0004">4Fe-4S</keyword>
<dbReference type="CDD" id="cd01335">
    <property type="entry name" value="Radical_SAM"/>
    <property type="match status" value="1"/>
</dbReference>
<protein>
    <recommendedName>
        <fullName evidence="8">7-carboxy-7-deazaguanine synthase</fullName>
        <shortName evidence="8">CDG synthase</shortName>
        <ecNumber evidence="8">4.3.99.3</ecNumber>
    </recommendedName>
    <alternativeName>
        <fullName evidence="8">Queuosine biosynthesis protein QueE</fullName>
    </alternativeName>
</protein>
<comment type="cofactor">
    <cofactor evidence="8">
        <name>Mg(2+)</name>
        <dbReference type="ChEBI" id="CHEBI:18420"/>
    </cofactor>
</comment>
<dbReference type="InterPro" id="IPR024924">
    <property type="entry name" value="7-CO-7-deazaguanine_synth-like"/>
</dbReference>
<dbReference type="GO" id="GO:1904047">
    <property type="term" value="F:S-adenosyl-L-methionine binding"/>
    <property type="evidence" value="ECO:0007669"/>
    <property type="project" value="UniProtKB-UniRule"/>
</dbReference>
<dbReference type="RefSeq" id="WP_084574976.1">
    <property type="nucleotide sequence ID" value="NZ_CP155572.1"/>
</dbReference>
<keyword evidence="4 8" id="KW-0460">Magnesium</keyword>
<dbReference type="Gene3D" id="3.20.20.70">
    <property type="entry name" value="Aldolase class I"/>
    <property type="match status" value="1"/>
</dbReference>
<feature type="binding site" evidence="8">
    <location>
        <position position="39"/>
    </location>
    <ligand>
        <name>Mg(2+)</name>
        <dbReference type="ChEBI" id="CHEBI:18420"/>
    </ligand>
</feature>
<dbReference type="GO" id="GO:0000287">
    <property type="term" value="F:magnesium ion binding"/>
    <property type="evidence" value="ECO:0007669"/>
    <property type="project" value="UniProtKB-UniRule"/>
</dbReference>
<feature type="binding site" evidence="8">
    <location>
        <position position="34"/>
    </location>
    <ligand>
        <name>[4Fe-4S] cluster</name>
        <dbReference type="ChEBI" id="CHEBI:49883"/>
        <note>4Fe-4S-S-AdoMet</note>
    </ligand>
</feature>
<keyword evidence="5 8" id="KW-0408">Iron</keyword>
<dbReference type="EC" id="4.3.99.3" evidence="8"/>
<dbReference type="Pfam" id="PF04055">
    <property type="entry name" value="Radical_SAM"/>
    <property type="match status" value="1"/>
</dbReference>
<feature type="binding site" evidence="8">
    <location>
        <begin position="11"/>
        <end position="13"/>
    </location>
    <ligand>
        <name>substrate</name>
    </ligand>
</feature>
<comment type="subunit">
    <text evidence="8">Homodimer.</text>
</comment>
<dbReference type="SUPFAM" id="SSF102114">
    <property type="entry name" value="Radical SAM enzymes"/>
    <property type="match status" value="1"/>
</dbReference>
<comment type="similarity">
    <text evidence="8">Belongs to the radical SAM superfamily. 7-carboxy-7-deazaguanine synthase family.</text>
</comment>
<keyword evidence="11" id="KW-1185">Reference proteome</keyword>
<keyword evidence="6 8" id="KW-0411">Iron-sulfur</keyword>
<evidence type="ECO:0000259" key="9">
    <source>
        <dbReference type="PROSITE" id="PS51918"/>
    </source>
</evidence>
<feature type="binding site" evidence="8">
    <location>
        <position position="37"/>
    </location>
    <ligand>
        <name>[4Fe-4S] cluster</name>
        <dbReference type="ChEBI" id="CHEBI:49883"/>
        <note>4Fe-4S-S-AdoMet</note>
    </ligand>
</feature>
<dbReference type="UniPathway" id="UPA00391"/>
<evidence type="ECO:0000313" key="11">
    <source>
        <dbReference type="Proteomes" id="UP000192738"/>
    </source>
</evidence>
<evidence type="ECO:0000256" key="5">
    <source>
        <dbReference type="ARBA" id="ARBA00023004"/>
    </source>
</evidence>
<comment type="function">
    <text evidence="8">Catalyzes the complex heterocyclic radical-mediated conversion of 6-carboxy-5,6,7,8-tetrahydropterin (CPH4) to 7-carboxy-7-deazaguanine (CDG), a step common to the biosynthetic pathways of all 7-deazapurine-containing compounds.</text>
</comment>
<dbReference type="InterPro" id="IPR013785">
    <property type="entry name" value="Aldolase_TIM"/>
</dbReference>
<feature type="binding site" evidence="8">
    <location>
        <position position="90"/>
    </location>
    <ligand>
        <name>substrate</name>
    </ligand>
</feature>
<dbReference type="Proteomes" id="UP000192738">
    <property type="component" value="Unassembled WGS sequence"/>
</dbReference>
<dbReference type="EMBL" id="FWXI01000005">
    <property type="protein sequence ID" value="SMC55698.1"/>
    <property type="molecule type" value="Genomic_DNA"/>
</dbReference>
<comment type="cofactor">
    <cofactor evidence="8">
        <name>S-adenosyl-L-methionine</name>
        <dbReference type="ChEBI" id="CHEBI:59789"/>
    </cofactor>
    <text evidence="8">Binds 1 S-adenosyl-L-methionine per subunit.</text>
</comment>
<keyword evidence="8" id="KW-0671">Queuosine biosynthesis</keyword>
<gene>
    <name evidence="8" type="primary">queE</name>
    <name evidence="10" type="ORF">SAMN04488500_10529</name>
</gene>
<comment type="caution">
    <text evidence="8">Lacks conserved residue(s) required for the propagation of feature annotation.</text>
</comment>
<dbReference type="GO" id="GO:0016840">
    <property type="term" value="F:carbon-nitrogen lyase activity"/>
    <property type="evidence" value="ECO:0007669"/>
    <property type="project" value="UniProtKB-UniRule"/>
</dbReference>
<dbReference type="InterPro" id="IPR058240">
    <property type="entry name" value="rSAM_sf"/>
</dbReference>
<dbReference type="GO" id="GO:0008616">
    <property type="term" value="P:tRNA queuosine(34) biosynthetic process"/>
    <property type="evidence" value="ECO:0007669"/>
    <property type="project" value="UniProtKB-UniRule"/>
</dbReference>
<keyword evidence="3 8" id="KW-0479">Metal-binding</keyword>
<name>A0A1W2A5Z5_9FIRM</name>
<feature type="binding site" evidence="8">
    <location>
        <begin position="36"/>
        <end position="38"/>
    </location>
    <ligand>
        <name>S-adenosyl-L-methionine</name>
        <dbReference type="ChEBI" id="CHEBI:59789"/>
    </ligand>
</feature>
<dbReference type="OrthoDB" id="9792276at2"/>
<reference evidence="10 11" key="1">
    <citation type="submission" date="2017-04" db="EMBL/GenBank/DDBJ databases">
        <authorList>
            <person name="Afonso C.L."/>
            <person name="Miller P.J."/>
            <person name="Scott M.A."/>
            <person name="Spackman E."/>
            <person name="Goraichik I."/>
            <person name="Dimitrov K.M."/>
            <person name="Suarez D.L."/>
            <person name="Swayne D.E."/>
        </authorList>
    </citation>
    <scope>NUCLEOTIDE SEQUENCE [LARGE SCALE GENOMIC DNA]</scope>
    <source>
        <strain evidence="10 11">DSM 5090</strain>
    </source>
</reference>
<sequence length="241" mass="26670">MSNIVEIFSSIQGEGLYVGTRQIFVRFAGCNLSCAYCDTPDSRNLCKFALVERTPGKQDFEKIPNPLPIDHLAQMINSLLTVKHHSISLTGGEPLGQADSIVKLAPKLHAPIYLETNGTMFDKLAQVLPHIHIISMDIKLPSAAGKAYWQEHDKFLRLASTKELFVKLVITKQTNSDEFKQAVDLIASANTSIPLILQPVTPCNGCETVTPATMLAYQEQALEILENVRVIPQTHKFMGQL</sequence>
<dbReference type="PIRSF" id="PIRSF000370">
    <property type="entry name" value="QueE"/>
    <property type="match status" value="1"/>
</dbReference>
<comment type="cofactor">
    <cofactor evidence="8">
        <name>[4Fe-4S] cluster</name>
        <dbReference type="ChEBI" id="CHEBI:49883"/>
    </cofactor>
    <text evidence="8">Binds 1 [4Fe-4S] cluster. The cluster is coordinated with 3 cysteines and an exchangeable S-adenosyl-L-methionine.</text>
</comment>
<proteinExistence type="inferred from homology"/>
<evidence type="ECO:0000313" key="10">
    <source>
        <dbReference type="EMBL" id="SMC55698.1"/>
    </source>
</evidence>
<comment type="pathway">
    <text evidence="8">Purine metabolism; 7-cyano-7-deazaguanine biosynthesis.</text>
</comment>
<keyword evidence="7 8" id="KW-0456">Lyase</keyword>
<dbReference type="GO" id="GO:0051539">
    <property type="term" value="F:4 iron, 4 sulfur cluster binding"/>
    <property type="evidence" value="ECO:0007669"/>
    <property type="project" value="UniProtKB-UniRule"/>
</dbReference>
<organism evidence="10 11">
    <name type="scientific">Sporomusa malonica</name>
    <dbReference type="NCBI Taxonomy" id="112901"/>
    <lineage>
        <taxon>Bacteria</taxon>
        <taxon>Bacillati</taxon>
        <taxon>Bacillota</taxon>
        <taxon>Negativicutes</taxon>
        <taxon>Selenomonadales</taxon>
        <taxon>Sporomusaceae</taxon>
        <taxon>Sporomusa</taxon>
    </lineage>
</organism>
<evidence type="ECO:0000256" key="7">
    <source>
        <dbReference type="ARBA" id="ARBA00023239"/>
    </source>
</evidence>
<dbReference type="InterPro" id="IPR007197">
    <property type="entry name" value="rSAM"/>
</dbReference>
<evidence type="ECO:0000256" key="6">
    <source>
        <dbReference type="ARBA" id="ARBA00023014"/>
    </source>
</evidence>
<feature type="binding site" evidence="8">
    <location>
        <position position="26"/>
    </location>
    <ligand>
        <name>substrate</name>
    </ligand>
</feature>
<accession>A0A1W2A5Z5</accession>
<keyword evidence="2 8" id="KW-0949">S-adenosyl-L-methionine</keyword>
<dbReference type="STRING" id="112901.SAMN04488500_10529"/>
<dbReference type="HAMAP" id="MF_00917">
    <property type="entry name" value="QueE"/>
    <property type="match status" value="1"/>
</dbReference>
<feature type="binding site" evidence="8">
    <location>
        <position position="30"/>
    </location>
    <ligand>
        <name>[4Fe-4S] cluster</name>
        <dbReference type="ChEBI" id="CHEBI:49883"/>
        <note>4Fe-4S-S-AdoMet</note>
    </ligand>
</feature>
<dbReference type="AlphaFoldDB" id="A0A1W2A5Z5"/>
<evidence type="ECO:0000256" key="4">
    <source>
        <dbReference type="ARBA" id="ARBA00022842"/>
    </source>
</evidence>
<evidence type="ECO:0000256" key="3">
    <source>
        <dbReference type="ARBA" id="ARBA00022723"/>
    </source>
</evidence>
<dbReference type="SFLD" id="SFLDS00029">
    <property type="entry name" value="Radical_SAM"/>
    <property type="match status" value="1"/>
</dbReference>
<feature type="domain" description="Radical SAM core" evidence="9">
    <location>
        <begin position="17"/>
        <end position="241"/>
    </location>
</feature>
<evidence type="ECO:0000256" key="2">
    <source>
        <dbReference type="ARBA" id="ARBA00022691"/>
    </source>
</evidence>
<dbReference type="PROSITE" id="PS51918">
    <property type="entry name" value="RADICAL_SAM"/>
    <property type="match status" value="1"/>
</dbReference>
<dbReference type="PANTHER" id="PTHR42836:SF1">
    <property type="entry name" value="7-CARBOXY-7-DEAZAGUANINE SYNTHASE"/>
    <property type="match status" value="1"/>
</dbReference>